<organism evidence="7 8">
    <name type="scientific">Myripristis murdjan</name>
    <name type="common">pinecone soldierfish</name>
    <dbReference type="NCBI Taxonomy" id="586833"/>
    <lineage>
        <taxon>Eukaryota</taxon>
        <taxon>Metazoa</taxon>
        <taxon>Chordata</taxon>
        <taxon>Craniata</taxon>
        <taxon>Vertebrata</taxon>
        <taxon>Euteleostomi</taxon>
        <taxon>Actinopterygii</taxon>
        <taxon>Neopterygii</taxon>
        <taxon>Teleostei</taxon>
        <taxon>Neoteleostei</taxon>
        <taxon>Acanthomorphata</taxon>
        <taxon>Holocentriformes</taxon>
        <taxon>Holocentridae</taxon>
        <taxon>Myripristis</taxon>
    </lineage>
</organism>
<dbReference type="Ensembl" id="ENSMMDT00005003705.1">
    <property type="protein sequence ID" value="ENSMMDP00005003611.1"/>
    <property type="gene ID" value="ENSMMDG00005001959.1"/>
</dbReference>
<evidence type="ECO:0000259" key="6">
    <source>
        <dbReference type="PROSITE" id="PS50208"/>
    </source>
</evidence>
<dbReference type="PANTHER" id="PTHR47901:SF3">
    <property type="entry name" value="CASPASE-1"/>
    <property type="match status" value="1"/>
</dbReference>
<dbReference type="InterPro" id="IPR002398">
    <property type="entry name" value="Pept_C14"/>
</dbReference>
<dbReference type="GO" id="GO:0097169">
    <property type="term" value="C:AIM2 inflammasome complex"/>
    <property type="evidence" value="ECO:0007669"/>
    <property type="project" value="TreeGrafter"/>
</dbReference>
<reference evidence="7" key="3">
    <citation type="submission" date="2025-09" db="UniProtKB">
        <authorList>
            <consortium name="Ensembl"/>
        </authorList>
    </citation>
    <scope>IDENTIFICATION</scope>
</reference>
<name>A0A667X3Q7_9TELE</name>
<evidence type="ECO:0000313" key="7">
    <source>
        <dbReference type="Ensembl" id="ENSMMDP00005003611.1"/>
    </source>
</evidence>
<dbReference type="GO" id="GO:0004197">
    <property type="term" value="F:cysteine-type endopeptidase activity"/>
    <property type="evidence" value="ECO:0007669"/>
    <property type="project" value="InterPro"/>
</dbReference>
<evidence type="ECO:0000256" key="1">
    <source>
        <dbReference type="ARBA" id="ARBA00010134"/>
    </source>
</evidence>
<feature type="region of interest" description="Disordered" evidence="4">
    <location>
        <begin position="33"/>
        <end position="55"/>
    </location>
</feature>
<dbReference type="InterPro" id="IPR033139">
    <property type="entry name" value="Caspase_cys_AS"/>
</dbReference>
<dbReference type="InParanoid" id="A0A667X3Q7"/>
<dbReference type="AlphaFoldDB" id="A0A667X3Q7"/>
<reference evidence="7" key="1">
    <citation type="submission" date="2019-06" db="EMBL/GenBank/DDBJ databases">
        <authorList>
            <consortium name="Wellcome Sanger Institute Data Sharing"/>
        </authorList>
    </citation>
    <scope>NUCLEOTIDE SEQUENCE [LARGE SCALE GENOMIC DNA]</scope>
</reference>
<feature type="active site" evidence="2">
    <location>
        <position position="189"/>
    </location>
</feature>
<proteinExistence type="inferred from homology"/>
<dbReference type="PROSITE" id="PS50207">
    <property type="entry name" value="CASPASE_P10"/>
    <property type="match status" value="1"/>
</dbReference>
<dbReference type="GO" id="GO:0072559">
    <property type="term" value="C:NLRP3 inflammasome complex"/>
    <property type="evidence" value="ECO:0007669"/>
    <property type="project" value="TreeGrafter"/>
</dbReference>
<keyword evidence="8" id="KW-1185">Reference proteome</keyword>
<dbReference type="PROSITE" id="PS01122">
    <property type="entry name" value="CASPASE_CYS"/>
    <property type="match status" value="1"/>
</dbReference>
<dbReference type="PANTHER" id="PTHR47901">
    <property type="entry name" value="CASPASE RECRUITMENT DOMAIN-CONTAINING PROTEIN 18"/>
    <property type="match status" value="1"/>
</dbReference>
<dbReference type="GeneTree" id="ENSGT00940000162428"/>
<dbReference type="SUPFAM" id="SSF52129">
    <property type="entry name" value="Caspase-like"/>
    <property type="match status" value="1"/>
</dbReference>
<evidence type="ECO:0000259" key="5">
    <source>
        <dbReference type="PROSITE" id="PS50207"/>
    </source>
</evidence>
<comment type="similarity">
    <text evidence="1 3">Belongs to the peptidase C14A family.</text>
</comment>
<dbReference type="Gene3D" id="3.40.50.1460">
    <property type="match status" value="1"/>
</dbReference>
<dbReference type="CDD" id="cd00032">
    <property type="entry name" value="CASc"/>
    <property type="match status" value="1"/>
</dbReference>
<accession>A0A667X3Q7</accession>
<dbReference type="Gene3D" id="3.30.70.1470">
    <property type="entry name" value="Caspase-like"/>
    <property type="match status" value="1"/>
</dbReference>
<dbReference type="GO" id="GO:0006508">
    <property type="term" value="P:proteolysis"/>
    <property type="evidence" value="ECO:0007669"/>
    <property type="project" value="InterPro"/>
</dbReference>
<dbReference type="InterPro" id="IPR002138">
    <property type="entry name" value="Pept_C14_p10"/>
</dbReference>
<dbReference type="InterPro" id="IPR001309">
    <property type="entry name" value="Pept_C14_p20"/>
</dbReference>
<dbReference type="FunCoup" id="A0A667X3Q7">
    <property type="interactions" value="900"/>
</dbReference>
<dbReference type="Proteomes" id="UP000472263">
    <property type="component" value="Chromosome 16"/>
</dbReference>
<dbReference type="SMART" id="SM00115">
    <property type="entry name" value="CASc"/>
    <property type="match status" value="1"/>
</dbReference>
<dbReference type="PRINTS" id="PR00376">
    <property type="entry name" value="IL1BCENZYME"/>
</dbReference>
<evidence type="ECO:0000256" key="2">
    <source>
        <dbReference type="PIRSR" id="PIRSR038001-1"/>
    </source>
</evidence>
<evidence type="ECO:0000256" key="4">
    <source>
        <dbReference type="SAM" id="MobiDB-lite"/>
    </source>
</evidence>
<dbReference type="Pfam" id="PF00656">
    <property type="entry name" value="Peptidase_C14"/>
    <property type="match status" value="1"/>
</dbReference>
<feature type="active site" evidence="2">
    <location>
        <position position="141"/>
    </location>
</feature>
<dbReference type="GO" id="GO:0050727">
    <property type="term" value="P:regulation of inflammatory response"/>
    <property type="evidence" value="ECO:0007669"/>
    <property type="project" value="TreeGrafter"/>
</dbReference>
<dbReference type="PROSITE" id="PS50208">
    <property type="entry name" value="CASPASE_P20"/>
    <property type="match status" value="1"/>
</dbReference>
<feature type="compositionally biased region" description="Polar residues" evidence="4">
    <location>
        <begin position="33"/>
        <end position="46"/>
    </location>
</feature>
<evidence type="ECO:0000256" key="3">
    <source>
        <dbReference type="RuleBase" id="RU003971"/>
    </source>
</evidence>
<feature type="domain" description="Caspase family p20" evidence="6">
    <location>
        <begin position="64"/>
        <end position="193"/>
    </location>
</feature>
<dbReference type="InterPro" id="IPR015917">
    <property type="entry name" value="Pept_C14A"/>
</dbReference>
<dbReference type="GO" id="GO:0072557">
    <property type="term" value="C:IPAF inflammasome complex"/>
    <property type="evidence" value="ECO:0007669"/>
    <property type="project" value="TreeGrafter"/>
</dbReference>
<dbReference type="InterPro" id="IPR011600">
    <property type="entry name" value="Pept_C14_caspase"/>
</dbReference>
<evidence type="ECO:0000313" key="8">
    <source>
        <dbReference type="Proteomes" id="UP000472263"/>
    </source>
</evidence>
<reference evidence="7" key="2">
    <citation type="submission" date="2025-08" db="UniProtKB">
        <authorList>
            <consortium name="Ensembl"/>
        </authorList>
    </citation>
    <scope>IDENTIFICATION</scope>
</reference>
<dbReference type="InterPro" id="IPR029030">
    <property type="entry name" value="Caspase-like_dom_sf"/>
</dbReference>
<dbReference type="PIRSF" id="PIRSF038001">
    <property type="entry name" value="Caspase_ICE"/>
    <property type="match status" value="1"/>
</dbReference>
<feature type="domain" description="Caspase family p10" evidence="5">
    <location>
        <begin position="222"/>
        <end position="309"/>
    </location>
</feature>
<protein>
    <submittedName>
        <fullName evidence="7">Uncharacterized protein</fullName>
    </submittedName>
</protein>
<sequence length="311" mass="35961">MRTRTSRAARCTGVARDLSHTTTKSMKTWVNNRQSTHSDKNTSTIHTHSHRDKGVYPVDKKSFRSRLALLIVNRDFDDPDMTRYGAEKDEQNMEHLLKELGYKVFKYTNLSGQQIDEAVKEFSQLQGLSQTDSVFVVIMSHGNFGVIHGVHWWKNNPDEFCIENIYKHLNSENCPALVNKPKVVIIQACRGNGSVFISDGDSAIMASDCEPQPSQADDMVEDGFRTHKEKDFISLLSCTPDTLSYRQKESGSFLIQYIAEEFNKFCHEDHIEELFRKVMKRFEKFPCVNKRQMPTKDRCTLTNRFYLFPRP</sequence>